<organism evidence="10 11">
    <name type="scientific">Inquilinus limosus</name>
    <dbReference type="NCBI Taxonomy" id="171674"/>
    <lineage>
        <taxon>Bacteria</taxon>
        <taxon>Pseudomonadati</taxon>
        <taxon>Pseudomonadota</taxon>
        <taxon>Alphaproteobacteria</taxon>
        <taxon>Rhodospirillales</taxon>
        <taxon>Rhodospirillaceae</taxon>
        <taxon>Inquilinus</taxon>
    </lineage>
</organism>
<dbReference type="InterPro" id="IPR011701">
    <property type="entry name" value="MFS"/>
</dbReference>
<dbReference type="SUPFAM" id="SSF103473">
    <property type="entry name" value="MFS general substrate transporter"/>
    <property type="match status" value="1"/>
</dbReference>
<feature type="transmembrane region" description="Helical" evidence="8">
    <location>
        <begin position="162"/>
        <end position="183"/>
    </location>
</feature>
<keyword evidence="7 8" id="KW-0472">Membrane</keyword>
<comment type="subcellular location">
    <subcellularLocation>
        <location evidence="2">Cell membrane</location>
        <topology evidence="2">Multi-pass membrane protein</topology>
    </subcellularLocation>
</comment>
<evidence type="ECO:0000313" key="10">
    <source>
        <dbReference type="EMBL" id="OWJ65737.1"/>
    </source>
</evidence>
<dbReference type="RefSeq" id="WP_088152368.1">
    <property type="nucleotide sequence ID" value="NZ_NHON01000032.1"/>
</dbReference>
<feature type="transmembrane region" description="Helical" evidence="8">
    <location>
        <begin position="12"/>
        <end position="31"/>
    </location>
</feature>
<dbReference type="GO" id="GO:0005886">
    <property type="term" value="C:plasma membrane"/>
    <property type="evidence" value="ECO:0007669"/>
    <property type="project" value="UniProtKB-SubCell"/>
</dbReference>
<evidence type="ECO:0000259" key="9">
    <source>
        <dbReference type="PROSITE" id="PS50850"/>
    </source>
</evidence>
<dbReference type="InterPro" id="IPR020846">
    <property type="entry name" value="MFS_dom"/>
</dbReference>
<evidence type="ECO:0000256" key="4">
    <source>
        <dbReference type="ARBA" id="ARBA00022475"/>
    </source>
</evidence>
<reference evidence="11" key="1">
    <citation type="submission" date="2017-05" db="EMBL/GenBank/DDBJ databases">
        <authorList>
            <person name="Macchi M."/>
            <person name="Festa S."/>
            <person name="Coppotelli B.M."/>
            <person name="Morelli I.S."/>
        </authorList>
    </citation>
    <scope>NUCLEOTIDE SEQUENCE [LARGE SCALE GENOMIC DNA]</scope>
    <source>
        <strain evidence="11">I</strain>
    </source>
</reference>
<dbReference type="Proteomes" id="UP000196655">
    <property type="component" value="Unassembled WGS sequence"/>
</dbReference>
<feature type="transmembrane region" description="Helical" evidence="8">
    <location>
        <begin position="74"/>
        <end position="96"/>
    </location>
</feature>
<gene>
    <name evidence="10" type="ORF">BWR60_17770</name>
</gene>
<comment type="caution">
    <text evidence="10">The sequence shown here is derived from an EMBL/GenBank/DDBJ whole genome shotgun (WGS) entry which is preliminary data.</text>
</comment>
<feature type="transmembrane region" description="Helical" evidence="8">
    <location>
        <begin position="359"/>
        <end position="382"/>
    </location>
</feature>
<dbReference type="InterPro" id="IPR050189">
    <property type="entry name" value="MFS_Efflux_Transporters"/>
</dbReference>
<dbReference type="InterPro" id="IPR001958">
    <property type="entry name" value="Tet-R_TetA/multi-R_MdtG-like"/>
</dbReference>
<dbReference type="AlphaFoldDB" id="A0A211ZKY4"/>
<dbReference type="EMBL" id="NHON01000032">
    <property type="protein sequence ID" value="OWJ65737.1"/>
    <property type="molecule type" value="Genomic_DNA"/>
</dbReference>
<protein>
    <recommendedName>
        <fullName evidence="9">Major facilitator superfamily (MFS) profile domain-containing protein</fullName>
    </recommendedName>
</protein>
<evidence type="ECO:0000256" key="2">
    <source>
        <dbReference type="ARBA" id="ARBA00004651"/>
    </source>
</evidence>
<dbReference type="OrthoDB" id="7930524at2"/>
<dbReference type="PROSITE" id="PS00216">
    <property type="entry name" value="SUGAR_TRANSPORT_1"/>
    <property type="match status" value="1"/>
</dbReference>
<sequence length="390" mass="38692">MSSLPGRRLLPLMLVMFLIGGAEVVAGPMMAPMGDSFAVPAARIAWLPASYALVYAAMAPLLGPLSDRLGRKALLLPALVGFGIANAGIALAPVFAMALPCAALAGLSAAAMAPNAVAIVADTVDAPRQPAAMGRILAGLTVSFVLTPAGAALVAARLDWRVAYAAMAVGALLAAAAVAAMPLPRPEARPHAGVAVSIGAAFRQAGAAPRLAATFLWLGVSIGVITVMAEILRRRYGLPIEALGLALGLFGLVTIAGNLLIPVAVRRLGSPSRAVLAGIAGTLAGILALGVLPPLPAPLAVAAAALWALGYGVAGPTHQAVLAGMAASLRGTTVALTASLVNLGIVVVAFGAGRFFDTLGIEATIGVAAAGVAAGFAVLLAAERRRPVAT</sequence>
<comment type="similarity">
    <text evidence="3">Belongs to the major facilitator superfamily. TCR/Tet family.</text>
</comment>
<keyword evidence="6 8" id="KW-1133">Transmembrane helix</keyword>
<feature type="transmembrane region" description="Helical" evidence="8">
    <location>
        <begin position="136"/>
        <end position="156"/>
    </location>
</feature>
<dbReference type="Pfam" id="PF07690">
    <property type="entry name" value="MFS_1"/>
    <property type="match status" value="1"/>
</dbReference>
<evidence type="ECO:0000256" key="3">
    <source>
        <dbReference type="ARBA" id="ARBA00007520"/>
    </source>
</evidence>
<accession>A0A211ZKY4</accession>
<keyword evidence="5 8" id="KW-0812">Transmembrane</keyword>
<evidence type="ECO:0000256" key="7">
    <source>
        <dbReference type="ARBA" id="ARBA00023136"/>
    </source>
</evidence>
<feature type="transmembrane region" description="Helical" evidence="8">
    <location>
        <begin position="43"/>
        <end position="62"/>
    </location>
</feature>
<dbReference type="PANTHER" id="PTHR43124:SF3">
    <property type="entry name" value="CHLORAMPHENICOL EFFLUX PUMP RV0191"/>
    <property type="match status" value="1"/>
</dbReference>
<keyword evidence="4" id="KW-1003">Cell membrane</keyword>
<dbReference type="InterPro" id="IPR005829">
    <property type="entry name" value="Sugar_transporter_CS"/>
</dbReference>
<evidence type="ECO:0000256" key="5">
    <source>
        <dbReference type="ARBA" id="ARBA00022692"/>
    </source>
</evidence>
<comment type="function">
    <text evidence="1">Resistance to tetracycline by an active tetracycline efflux. This is an energy-dependent process that decreases the accumulation of the antibiotic in whole cells. This protein functions as a metal-tetracycline/H(+) antiporter.</text>
</comment>
<feature type="transmembrane region" description="Helical" evidence="8">
    <location>
        <begin position="297"/>
        <end position="314"/>
    </location>
</feature>
<evidence type="ECO:0000256" key="6">
    <source>
        <dbReference type="ARBA" id="ARBA00022989"/>
    </source>
</evidence>
<feature type="transmembrane region" description="Helical" evidence="8">
    <location>
        <begin position="211"/>
        <end position="232"/>
    </location>
</feature>
<dbReference type="PRINTS" id="PR01035">
    <property type="entry name" value="TCRTETA"/>
</dbReference>
<dbReference type="Gene3D" id="1.20.1250.20">
    <property type="entry name" value="MFS general substrate transporter like domains"/>
    <property type="match status" value="1"/>
</dbReference>
<dbReference type="GO" id="GO:0022857">
    <property type="term" value="F:transmembrane transporter activity"/>
    <property type="evidence" value="ECO:0007669"/>
    <property type="project" value="InterPro"/>
</dbReference>
<feature type="transmembrane region" description="Helical" evidence="8">
    <location>
        <begin position="334"/>
        <end position="353"/>
    </location>
</feature>
<feature type="domain" description="Major facilitator superfamily (MFS) profile" evidence="9">
    <location>
        <begin position="8"/>
        <end position="386"/>
    </location>
</feature>
<keyword evidence="11" id="KW-1185">Reference proteome</keyword>
<proteinExistence type="inferred from homology"/>
<dbReference type="PROSITE" id="PS50850">
    <property type="entry name" value="MFS"/>
    <property type="match status" value="1"/>
</dbReference>
<evidence type="ECO:0000313" key="11">
    <source>
        <dbReference type="Proteomes" id="UP000196655"/>
    </source>
</evidence>
<dbReference type="InterPro" id="IPR036259">
    <property type="entry name" value="MFS_trans_sf"/>
</dbReference>
<evidence type="ECO:0000256" key="8">
    <source>
        <dbReference type="SAM" id="Phobius"/>
    </source>
</evidence>
<name>A0A211ZKY4_9PROT</name>
<dbReference type="PANTHER" id="PTHR43124">
    <property type="entry name" value="PURINE EFFLUX PUMP PBUE"/>
    <property type="match status" value="1"/>
</dbReference>
<evidence type="ECO:0000256" key="1">
    <source>
        <dbReference type="ARBA" id="ARBA00003279"/>
    </source>
</evidence>
<feature type="transmembrane region" description="Helical" evidence="8">
    <location>
        <begin position="102"/>
        <end position="124"/>
    </location>
</feature>
<feature type="transmembrane region" description="Helical" evidence="8">
    <location>
        <begin position="273"/>
        <end position="291"/>
    </location>
</feature>
<feature type="transmembrane region" description="Helical" evidence="8">
    <location>
        <begin position="238"/>
        <end position="261"/>
    </location>
</feature>